<feature type="transmembrane region" description="Helical" evidence="2">
    <location>
        <begin position="79"/>
        <end position="101"/>
    </location>
</feature>
<feature type="transmembrane region" description="Helical" evidence="2">
    <location>
        <begin position="474"/>
        <end position="491"/>
    </location>
</feature>
<feature type="region of interest" description="Disordered" evidence="1">
    <location>
        <begin position="223"/>
        <end position="249"/>
    </location>
</feature>
<keyword evidence="4" id="KW-1185">Reference proteome</keyword>
<feature type="transmembrane region" description="Helical" evidence="2">
    <location>
        <begin position="498"/>
        <end position="518"/>
    </location>
</feature>
<protein>
    <recommendedName>
        <fullName evidence="5">EamA domain-containing protein</fullName>
    </recommendedName>
</protein>
<feature type="transmembrane region" description="Helical" evidence="2">
    <location>
        <begin position="435"/>
        <end position="454"/>
    </location>
</feature>
<dbReference type="InterPro" id="IPR037185">
    <property type="entry name" value="EmrE-like"/>
</dbReference>
<evidence type="ECO:0000313" key="3">
    <source>
        <dbReference type="EMBL" id="EJW05316.1"/>
    </source>
</evidence>
<evidence type="ECO:0000313" key="4">
    <source>
        <dbReference type="Proteomes" id="UP000003163"/>
    </source>
</evidence>
<feature type="transmembrane region" description="Helical" evidence="2">
    <location>
        <begin position="107"/>
        <end position="129"/>
    </location>
</feature>
<sequence length="545" mass="62356">MLNITDISIIGLRLVLELISYYNAKIMYSYTGISKISPVLTLYISHSMGTILFLSDIFTYRTKYFKKLRKETGMNPMRFLLCVTYLSLFYNLCHIPKFYAMNYISDVSIVSIYSSSVISTYLFAVMILSSSMQYRGVFGAILGTFGLILLLIGDKEMWNHRHMSITLFVSSIFAGMYGVLFKYSLENKKTIKKGIFGSSDEKNENILDLIDNRKIQNTRKVVEIDSESQSQSQSEENANKSPLTPEKNEPISEIYNCESKSNQINKMVIAQKDCFDSSVLGLNSQIDGENLNKNEISSDVSSYSESLEKTTCICLQNITKNDAEEAIKNKKLSDLEKNDLNFFSVDKNCVCRYKEENKNQAISFDKFSKTQKNISLVQNNIDFYEMKHEIATNSTNLSLRTNADRPVKKSSKKYKVFGYELAPENYRKLMFMRHYMALTGLVTFMLYWPGIVFIKKFDLENIYIPTSPLPLLHLLIANIVSITHNIIYFVIVCSRSPLFGQISGIILQPTFLFIQIVRRSGVDCLVQLIGCMMSFVSFITLSDQH</sequence>
<dbReference type="OrthoDB" id="10417643at2759"/>
<dbReference type="SUPFAM" id="SSF103481">
    <property type="entry name" value="Multidrug resistance efflux transporter EmrE"/>
    <property type="match status" value="1"/>
</dbReference>
<feature type="transmembrane region" description="Helical" evidence="2">
    <location>
        <begin position="136"/>
        <end position="153"/>
    </location>
</feature>
<feature type="transmembrane region" description="Helical" evidence="2">
    <location>
        <begin position="36"/>
        <end position="58"/>
    </location>
</feature>
<dbReference type="InterPro" id="IPR026505">
    <property type="entry name" value="Solute_c_fam_35_mem_F3/F4"/>
</dbReference>
<dbReference type="PANTHER" id="PTHR19346:SF4">
    <property type="entry name" value="SUGAR PHOSPHATE TRANSPORTER DOMAIN-CONTAINING PROTEIN"/>
    <property type="match status" value="1"/>
</dbReference>
<keyword evidence="2" id="KW-0812">Transmembrane</keyword>
<reference evidence="4" key="2">
    <citation type="submission" date="2015-07" db="EMBL/GenBank/DDBJ databases">
        <title>Contrasting host-pathogen interactions and genome evolution in two generalist and specialist microsporidian pathogens of mosquitoes.</title>
        <authorList>
            <consortium name="The Broad Institute Genomics Platform"/>
            <consortium name="The Broad Institute Genome Sequencing Center for Infectious Disease"/>
            <person name="Cuomo C.A."/>
            <person name="Sanscrainte N.D."/>
            <person name="Goldberg J.M."/>
            <person name="Heiman D."/>
            <person name="Young S."/>
            <person name="Zeng Q."/>
            <person name="Becnel J.J."/>
            <person name="Birren B.W."/>
        </authorList>
    </citation>
    <scope>NUCLEOTIDE SEQUENCE [LARGE SCALE GENOMIC DNA]</scope>
    <source>
        <strain evidence="4">USNM 41457</strain>
    </source>
</reference>
<evidence type="ECO:0000256" key="2">
    <source>
        <dbReference type="SAM" id="Phobius"/>
    </source>
</evidence>
<dbReference type="InParanoid" id="J9DC49"/>
<proteinExistence type="predicted"/>
<dbReference type="AlphaFoldDB" id="J9DC49"/>
<evidence type="ECO:0008006" key="5">
    <source>
        <dbReference type="Google" id="ProtNLM"/>
    </source>
</evidence>
<dbReference type="EMBL" id="AFBI03000007">
    <property type="protein sequence ID" value="EJW05316.1"/>
    <property type="molecule type" value="Genomic_DNA"/>
</dbReference>
<keyword evidence="2" id="KW-1133">Transmembrane helix</keyword>
<dbReference type="PANTHER" id="PTHR19346">
    <property type="entry name" value="SUGAR PHOSPHATE TRANSPORTER DOMAIN-CONTAINING PROTEIN"/>
    <property type="match status" value="1"/>
</dbReference>
<evidence type="ECO:0000256" key="1">
    <source>
        <dbReference type="SAM" id="MobiDB-lite"/>
    </source>
</evidence>
<comment type="caution">
    <text evidence="3">The sequence shown here is derived from an EMBL/GenBank/DDBJ whole genome shotgun (WGS) entry which is preliminary data.</text>
</comment>
<keyword evidence="2" id="KW-0472">Membrane</keyword>
<feature type="transmembrane region" description="Helical" evidence="2">
    <location>
        <begin position="165"/>
        <end position="185"/>
    </location>
</feature>
<name>J9DC49_EDHAE</name>
<dbReference type="Proteomes" id="UP000003163">
    <property type="component" value="Unassembled WGS sequence"/>
</dbReference>
<accession>J9DC49</accession>
<gene>
    <name evidence="3" type="ORF">EDEG_00619</name>
</gene>
<organism evidence="3 4">
    <name type="scientific">Edhazardia aedis (strain USNM 41457)</name>
    <name type="common">Microsporidian parasite</name>
    <dbReference type="NCBI Taxonomy" id="1003232"/>
    <lineage>
        <taxon>Eukaryota</taxon>
        <taxon>Fungi</taxon>
        <taxon>Fungi incertae sedis</taxon>
        <taxon>Microsporidia</taxon>
        <taxon>Edhazardia</taxon>
    </lineage>
</organism>
<dbReference type="VEuPathDB" id="MicrosporidiaDB:EDEG_00619"/>
<feature type="compositionally biased region" description="Low complexity" evidence="1">
    <location>
        <begin position="227"/>
        <end position="236"/>
    </location>
</feature>
<dbReference type="OMA" id="TIICVEM"/>
<reference evidence="3 4" key="1">
    <citation type="submission" date="2011-08" db="EMBL/GenBank/DDBJ databases">
        <authorList>
            <person name="Liu Z.J."/>
            <person name="Shi F.L."/>
            <person name="Lu J.Q."/>
            <person name="Li M."/>
            <person name="Wang Z.L."/>
        </authorList>
    </citation>
    <scope>NUCLEOTIDE SEQUENCE [LARGE SCALE GENOMIC DNA]</scope>
    <source>
        <strain evidence="3 4">USNM 41457</strain>
    </source>
</reference>
<dbReference type="HOGENOM" id="CLU_499675_0_0_1"/>